<comment type="caution">
    <text evidence="2">The sequence shown here is derived from an EMBL/GenBank/DDBJ whole genome shotgun (WGS) entry which is preliminary data.</text>
</comment>
<proteinExistence type="predicted"/>
<sequence length="230" mass="26112">MCDHVPRRVHGECRRGGIGIRACLRSTFPKGLRVRVSSSAHFMQTEFEAAFLKIDKAEIRARLEKVSAKLIYPETLLQRDVFDPPLPIKGGWLRVRREANGVTMSLKVVEGNRIEDQKEVELKIDNYEQGVEFLKSIGAIHKSYQETKRELWRLNNVDITIDTWPGLLPLVEIEGESELLVKQVADILGFDYSNAHFGAVDVVYEAELGISKETINSLPIITFENPPKKL</sequence>
<dbReference type="STRING" id="1619036.US58_C0021G0015"/>
<feature type="domain" description="CYTH" evidence="1">
    <location>
        <begin position="44"/>
        <end position="210"/>
    </location>
</feature>
<dbReference type="EMBL" id="LBTN01000021">
    <property type="protein sequence ID" value="KKQ40383.1"/>
    <property type="molecule type" value="Genomic_DNA"/>
</dbReference>
<evidence type="ECO:0000313" key="3">
    <source>
        <dbReference type="Proteomes" id="UP000034333"/>
    </source>
</evidence>
<dbReference type="PROSITE" id="PS51707">
    <property type="entry name" value="CYTH"/>
    <property type="match status" value="1"/>
</dbReference>
<dbReference type="SUPFAM" id="SSF55154">
    <property type="entry name" value="CYTH-like phosphatases"/>
    <property type="match status" value="1"/>
</dbReference>
<dbReference type="InterPro" id="IPR023577">
    <property type="entry name" value="CYTH_domain"/>
</dbReference>
<name>A0A0G0HAT0_9BACT</name>
<evidence type="ECO:0000313" key="2">
    <source>
        <dbReference type="EMBL" id="KKQ40383.1"/>
    </source>
</evidence>
<dbReference type="AlphaFoldDB" id="A0A0G0HAT0"/>
<dbReference type="Gene3D" id="2.40.320.10">
    <property type="entry name" value="Hypothetical Protein Pfu-838710-001"/>
    <property type="match status" value="1"/>
</dbReference>
<dbReference type="Proteomes" id="UP000034333">
    <property type="component" value="Unassembled WGS sequence"/>
</dbReference>
<evidence type="ECO:0000259" key="1">
    <source>
        <dbReference type="PROSITE" id="PS51707"/>
    </source>
</evidence>
<protein>
    <recommendedName>
        <fullName evidence="1">CYTH domain-containing protein</fullName>
    </recommendedName>
</protein>
<dbReference type="InterPro" id="IPR033469">
    <property type="entry name" value="CYTH-like_dom_sf"/>
</dbReference>
<gene>
    <name evidence="2" type="ORF">US58_C0021G0015</name>
</gene>
<reference evidence="2 3" key="1">
    <citation type="journal article" date="2015" name="Nature">
        <title>rRNA introns, odd ribosomes, and small enigmatic genomes across a large radiation of phyla.</title>
        <authorList>
            <person name="Brown C.T."/>
            <person name="Hug L.A."/>
            <person name="Thomas B.C."/>
            <person name="Sharon I."/>
            <person name="Castelle C.J."/>
            <person name="Singh A."/>
            <person name="Wilkins M.J."/>
            <person name="Williams K.H."/>
            <person name="Banfield J.F."/>
        </authorList>
    </citation>
    <scope>NUCLEOTIDE SEQUENCE [LARGE SCALE GENOMIC DNA]</scope>
</reference>
<organism evidence="2 3">
    <name type="scientific">Candidatus Magasanikbacteria bacterium GW2011_GWA2_37_8</name>
    <dbReference type="NCBI Taxonomy" id="1619036"/>
    <lineage>
        <taxon>Bacteria</taxon>
        <taxon>Candidatus Magasanikiibacteriota</taxon>
    </lineage>
</organism>
<accession>A0A0G0HAT0</accession>
<dbReference type="Pfam" id="PF01928">
    <property type="entry name" value="CYTH"/>
    <property type="match status" value="1"/>
</dbReference>